<dbReference type="EMBL" id="CP000448">
    <property type="protein sequence ID" value="ABI68488.1"/>
    <property type="molecule type" value="Genomic_DNA"/>
</dbReference>
<accession>Q0AXR6</accession>
<dbReference type="RefSeq" id="WP_011640591.1">
    <property type="nucleotide sequence ID" value="NC_008346.1"/>
</dbReference>
<keyword evidence="2" id="KW-1185">Reference proteome</keyword>
<proteinExistence type="predicted"/>
<reference evidence="2" key="1">
    <citation type="journal article" date="2010" name="Environ. Microbiol.">
        <title>The genome of Syntrophomonas wolfei: new insights into syntrophic metabolism and biohydrogen production.</title>
        <authorList>
            <person name="Sieber J.R."/>
            <person name="Sims D.R."/>
            <person name="Han C."/>
            <person name="Kim E."/>
            <person name="Lykidis A."/>
            <person name="Lapidus A.L."/>
            <person name="McDonnald E."/>
            <person name="Rohlin L."/>
            <person name="Culley D.E."/>
            <person name="Gunsalus R."/>
            <person name="McInerney M.J."/>
        </authorList>
    </citation>
    <scope>NUCLEOTIDE SEQUENCE [LARGE SCALE GENOMIC DNA]</scope>
    <source>
        <strain evidence="2">DSM 2245B / Goettingen</strain>
    </source>
</reference>
<dbReference type="AlphaFoldDB" id="Q0AXR6"/>
<dbReference type="Proteomes" id="UP000001968">
    <property type="component" value="Chromosome"/>
</dbReference>
<dbReference type="OrthoDB" id="2112709at2"/>
<protein>
    <submittedName>
        <fullName evidence="1">Uncharacterized protein</fullName>
    </submittedName>
</protein>
<evidence type="ECO:0000313" key="2">
    <source>
        <dbReference type="Proteomes" id="UP000001968"/>
    </source>
</evidence>
<dbReference type="KEGG" id="swo:Swol_1179"/>
<gene>
    <name evidence="1" type="ordered locus">Swol_1179</name>
</gene>
<evidence type="ECO:0000313" key="1">
    <source>
        <dbReference type="EMBL" id="ABI68488.1"/>
    </source>
</evidence>
<dbReference type="HOGENOM" id="CLU_2720924_0_0_9"/>
<sequence length="72" mass="8295">MAASSVEKLVEQVRRLNRSEIKEFIKLLLAEDLIDIEEGFTEEESAEIELASQEVAEGKWVDFYEHRKKAGL</sequence>
<organism evidence="1 2">
    <name type="scientific">Syntrophomonas wolfei subsp. wolfei (strain DSM 2245B / Goettingen)</name>
    <dbReference type="NCBI Taxonomy" id="335541"/>
    <lineage>
        <taxon>Bacteria</taxon>
        <taxon>Bacillati</taxon>
        <taxon>Bacillota</taxon>
        <taxon>Clostridia</taxon>
        <taxon>Eubacteriales</taxon>
        <taxon>Syntrophomonadaceae</taxon>
        <taxon>Syntrophomonas</taxon>
    </lineage>
</organism>
<name>Q0AXR6_SYNWW</name>